<dbReference type="Proteomes" id="UP000697127">
    <property type="component" value="Unassembled WGS sequence"/>
</dbReference>
<keyword evidence="2" id="KW-1185">Reference proteome</keyword>
<dbReference type="EMBL" id="PUHW01000004">
    <property type="protein sequence ID" value="KAG0691242.1"/>
    <property type="molecule type" value="Genomic_DNA"/>
</dbReference>
<dbReference type="AlphaFoldDB" id="A0A9P6WQ68"/>
<gene>
    <name evidence="1" type="ORF">C6P40_003493</name>
</gene>
<dbReference type="OrthoDB" id="3996331at2759"/>
<reference evidence="1" key="1">
    <citation type="submission" date="2020-11" db="EMBL/GenBank/DDBJ databases">
        <title>Kefir isolates.</title>
        <authorList>
            <person name="Marcisauskas S."/>
            <person name="Kim Y."/>
            <person name="Blasche S."/>
        </authorList>
    </citation>
    <scope>NUCLEOTIDE SEQUENCE</scope>
    <source>
        <strain evidence="1">Olga-1</strain>
    </source>
</reference>
<evidence type="ECO:0000313" key="1">
    <source>
        <dbReference type="EMBL" id="KAG0691242.1"/>
    </source>
</evidence>
<organism evidence="1 2">
    <name type="scientific">Pichia californica</name>
    <dbReference type="NCBI Taxonomy" id="460514"/>
    <lineage>
        <taxon>Eukaryota</taxon>
        <taxon>Fungi</taxon>
        <taxon>Dikarya</taxon>
        <taxon>Ascomycota</taxon>
        <taxon>Saccharomycotina</taxon>
        <taxon>Pichiomycetes</taxon>
        <taxon>Pichiales</taxon>
        <taxon>Pichiaceae</taxon>
        <taxon>Pichia</taxon>
    </lineage>
</organism>
<accession>A0A9P6WQ68</accession>
<protein>
    <submittedName>
        <fullName evidence="1">Uncharacterized protein</fullName>
    </submittedName>
</protein>
<proteinExistence type="predicted"/>
<name>A0A9P6WQ68_9ASCO</name>
<sequence length="351" mass="38268">MVSLSSLVSSSRSLQIVLSVILIGLTSKLLSNRCSLASASELLSEYNSATNGTNLELSNSWKTEAATLSSALITFISCVINYYYPTTALYFLKNSAQISADSTISDYNFITLSAEEFSKRGPLSVSALHTSILTTLTSSESVSNAFWFVNMIIQISDFASSDCDSISGLLDTYNLTGSSTTSSLSNYFNFNLGNSNTSNIYDEFYSALSSLNLTNLDDLSLTNLNTTILESELLLSLSGDCSVKKSTMALTILIWITHIISSGLLTSEIVSFCNKFSTTKSKVIKKLEQVKQDEENKAEEEENGDEDLDTAVVGDKTVNSDANHNVLLTFSHRWGLFDIKFKGGISETEEE</sequence>
<comment type="caution">
    <text evidence="1">The sequence shown here is derived from an EMBL/GenBank/DDBJ whole genome shotgun (WGS) entry which is preliminary data.</text>
</comment>
<evidence type="ECO:0000313" key="2">
    <source>
        <dbReference type="Proteomes" id="UP000697127"/>
    </source>
</evidence>